<feature type="transmembrane region" description="Helical" evidence="6">
    <location>
        <begin position="93"/>
        <end position="115"/>
    </location>
</feature>
<comment type="subcellular location">
    <subcellularLocation>
        <location evidence="1">Cell membrane</location>
        <topology evidence="1">Multi-pass membrane protein</topology>
    </subcellularLocation>
</comment>
<dbReference type="Proteomes" id="UP000283341">
    <property type="component" value="Unassembled WGS sequence"/>
</dbReference>
<evidence type="ECO:0000313" key="7">
    <source>
        <dbReference type="EMBL" id="RGS34391.1"/>
    </source>
</evidence>
<dbReference type="AlphaFoldDB" id="A0A412IC12"/>
<evidence type="ECO:0000256" key="1">
    <source>
        <dbReference type="ARBA" id="ARBA00004651"/>
    </source>
</evidence>
<proteinExistence type="predicted"/>
<keyword evidence="5 6" id="KW-0472">Membrane</keyword>
<sequence>MSESRLHKSYLNARVNVFFYLVTLFISFFSRKIFLEKLGADFVGLTGTMGNLLGFLNLAELGIGASIGYVLYKPIFENNREKIREVISVLGYLYHNVGLLILGSGLSLACFLPFIFSDTDIHFGVIYFAYFAFLTSTLIGYFINYRQTLLGADQRNYVVTVYFQTGNIVKVLLQMALVCYVGSFYLWIVVELFFGILYCFILNRKINQVYPWLKCSVGEGRRKYADNRIIIIKARQMFVHRIAGVGRSQLLPFLVYAFTSLKLVAYYGNYMLLLTKLNQFVDNFLGSTGAGVGNLIAEGDRRRIHQVFWELSALRFFIASFLTFALYHLMSPFVTVWLGAEYVLSQTVVIVILSNFFVSQFRGTNDQFIFGYGLFHDTWAPIATLVITVMVALVGGWLWGLPGVLLGDVASSVTIISIWKPYLLYKEGFYTSVWTYWRNIGIYMLLFALSWALADGVLWLFPLFDPCSGYGGWLLYALYSSIVFLTVFLPLFYLFSEGMRVFVCRMWGLVLRKLRW</sequence>
<gene>
    <name evidence="7" type="ORF">DWX97_19535</name>
</gene>
<dbReference type="EMBL" id="QRVJ01000022">
    <property type="protein sequence ID" value="RGS34391.1"/>
    <property type="molecule type" value="Genomic_DNA"/>
</dbReference>
<dbReference type="GO" id="GO:0005886">
    <property type="term" value="C:plasma membrane"/>
    <property type="evidence" value="ECO:0007669"/>
    <property type="project" value="UniProtKB-SubCell"/>
</dbReference>
<dbReference type="InterPro" id="IPR050833">
    <property type="entry name" value="Poly_Biosynth_Transport"/>
</dbReference>
<protein>
    <submittedName>
        <fullName evidence="7">Sugar transporter</fullName>
    </submittedName>
</protein>
<evidence type="ECO:0000256" key="5">
    <source>
        <dbReference type="ARBA" id="ARBA00023136"/>
    </source>
</evidence>
<evidence type="ECO:0000313" key="8">
    <source>
        <dbReference type="Proteomes" id="UP000283341"/>
    </source>
</evidence>
<organism evidence="7 8">
    <name type="scientific">Bacteroides cellulosilyticus</name>
    <dbReference type="NCBI Taxonomy" id="246787"/>
    <lineage>
        <taxon>Bacteria</taxon>
        <taxon>Pseudomonadati</taxon>
        <taxon>Bacteroidota</taxon>
        <taxon>Bacteroidia</taxon>
        <taxon>Bacteroidales</taxon>
        <taxon>Bacteroidaceae</taxon>
        <taxon>Bacteroides</taxon>
    </lineage>
</organism>
<comment type="caution">
    <text evidence="7">The sequence shown here is derived from an EMBL/GenBank/DDBJ whole genome shotgun (WGS) entry which is preliminary data.</text>
</comment>
<keyword evidence="3 6" id="KW-0812">Transmembrane</keyword>
<keyword evidence="2" id="KW-1003">Cell membrane</keyword>
<feature type="transmembrane region" description="Helical" evidence="6">
    <location>
        <begin position="405"/>
        <end position="424"/>
    </location>
</feature>
<feature type="transmembrane region" description="Helical" evidence="6">
    <location>
        <begin position="12"/>
        <end position="30"/>
    </location>
</feature>
<dbReference type="PANTHER" id="PTHR30250:SF26">
    <property type="entry name" value="PSMA PROTEIN"/>
    <property type="match status" value="1"/>
</dbReference>
<evidence type="ECO:0000256" key="4">
    <source>
        <dbReference type="ARBA" id="ARBA00022989"/>
    </source>
</evidence>
<keyword evidence="7" id="KW-0813">Transport</keyword>
<feature type="transmembrane region" description="Helical" evidence="6">
    <location>
        <begin position="184"/>
        <end position="202"/>
    </location>
</feature>
<dbReference type="PANTHER" id="PTHR30250">
    <property type="entry name" value="PST FAMILY PREDICTED COLANIC ACID TRANSPORTER"/>
    <property type="match status" value="1"/>
</dbReference>
<evidence type="ECO:0000256" key="3">
    <source>
        <dbReference type="ARBA" id="ARBA00022692"/>
    </source>
</evidence>
<name>A0A412IC12_9BACE</name>
<dbReference type="RefSeq" id="WP_118403366.1">
    <property type="nucleotide sequence ID" value="NZ_JADNFX010000030.1"/>
</dbReference>
<feature type="transmembrane region" description="Helical" evidence="6">
    <location>
        <begin position="336"/>
        <end position="358"/>
    </location>
</feature>
<accession>A0A412IC12</accession>
<evidence type="ECO:0000256" key="2">
    <source>
        <dbReference type="ARBA" id="ARBA00022475"/>
    </source>
</evidence>
<keyword evidence="7" id="KW-0762">Sugar transport</keyword>
<feature type="transmembrane region" description="Helical" evidence="6">
    <location>
        <begin position="379"/>
        <end position="399"/>
    </location>
</feature>
<feature type="transmembrane region" description="Helical" evidence="6">
    <location>
        <begin position="121"/>
        <end position="145"/>
    </location>
</feature>
<keyword evidence="4 6" id="KW-1133">Transmembrane helix</keyword>
<feature type="transmembrane region" description="Helical" evidence="6">
    <location>
        <begin position="50"/>
        <end position="72"/>
    </location>
</feature>
<feature type="transmembrane region" description="Helical" evidence="6">
    <location>
        <begin position="473"/>
        <end position="495"/>
    </location>
</feature>
<evidence type="ECO:0000256" key="6">
    <source>
        <dbReference type="SAM" id="Phobius"/>
    </source>
</evidence>
<feature type="transmembrane region" description="Helical" evidence="6">
    <location>
        <begin position="436"/>
        <end position="461"/>
    </location>
</feature>
<reference evidence="7 8" key="1">
    <citation type="submission" date="2018-08" db="EMBL/GenBank/DDBJ databases">
        <title>A genome reference for cultivated species of the human gut microbiota.</title>
        <authorList>
            <person name="Zou Y."/>
            <person name="Xue W."/>
            <person name="Luo G."/>
        </authorList>
    </citation>
    <scope>NUCLEOTIDE SEQUENCE [LARGE SCALE GENOMIC DNA]</scope>
    <source>
        <strain evidence="7 8">AF22-3AC</strain>
    </source>
</reference>
<feature type="transmembrane region" description="Helical" evidence="6">
    <location>
        <begin position="309"/>
        <end position="330"/>
    </location>
</feature>
<feature type="transmembrane region" description="Helical" evidence="6">
    <location>
        <begin position="157"/>
        <end position="178"/>
    </location>
</feature>